<feature type="transmembrane region" description="Helical" evidence="7">
    <location>
        <begin position="271"/>
        <end position="290"/>
    </location>
</feature>
<accession>A0A3N9TKS1</accession>
<feature type="transmembrane region" description="Helical" evidence="7">
    <location>
        <begin position="171"/>
        <end position="191"/>
    </location>
</feature>
<feature type="transmembrane region" description="Helical" evidence="7">
    <location>
        <begin position="42"/>
        <end position="63"/>
    </location>
</feature>
<dbReference type="InterPro" id="IPR001851">
    <property type="entry name" value="ABC_transp_permease"/>
</dbReference>
<dbReference type="PANTHER" id="PTHR32196">
    <property type="entry name" value="ABC TRANSPORTER PERMEASE PROTEIN YPHD-RELATED-RELATED"/>
    <property type="match status" value="1"/>
</dbReference>
<dbReference type="CDD" id="cd06579">
    <property type="entry name" value="TM_PBP1_transp_AraH_like"/>
    <property type="match status" value="1"/>
</dbReference>
<keyword evidence="9" id="KW-1185">Reference proteome</keyword>
<keyword evidence="5 7" id="KW-1133">Transmembrane helix</keyword>
<sequence>MTAQAMFFLRSRPEFGSVLIALLLALFFSVSSEGVWLNIGNIESIFQVTAILAIMAFGQSYVITVGEIDISVGSIFGVSALTYLGLAESMGALVAVPAALTFAVFIGFLNGIFVNYFRIPSLIATLGTLFVFRGIAYALTEDATYAATTELRETNFFHAFGGDSFLGFNTAIWWAIGVLFILHVTLFYTPFGNRILAIGGHEGSALSRGVRTNRMKVVAFMICGLTAGFAGVLEANHIGFADGSFGRLMELEAIASTVLGGCILAGGRSSIIGTLCGAFILSGIQSYLVVMSIQPQWYMFFLGIIVILASFSNNKIGSLIKI</sequence>
<reference evidence="8 9" key="1">
    <citation type="submission" date="2018-11" db="EMBL/GenBank/DDBJ databases">
        <title>Vibrio LJC006 sp. nov., isolated from seawater during the bloom of the enteromorpha.</title>
        <authorList>
            <person name="Liang J."/>
        </authorList>
    </citation>
    <scope>NUCLEOTIDE SEQUENCE [LARGE SCALE GENOMIC DNA]</scope>
    <source>
        <strain evidence="8 9">LJC006</strain>
    </source>
</reference>
<evidence type="ECO:0000256" key="4">
    <source>
        <dbReference type="ARBA" id="ARBA00022692"/>
    </source>
</evidence>
<feature type="transmembrane region" description="Helical" evidence="7">
    <location>
        <begin position="92"/>
        <end position="114"/>
    </location>
</feature>
<keyword evidence="4 7" id="KW-0812">Transmembrane</keyword>
<keyword evidence="3" id="KW-1003">Cell membrane</keyword>
<organism evidence="8 9">
    <name type="scientific">Vibrio viridaestus</name>
    <dbReference type="NCBI Taxonomy" id="2487322"/>
    <lineage>
        <taxon>Bacteria</taxon>
        <taxon>Pseudomonadati</taxon>
        <taxon>Pseudomonadota</taxon>
        <taxon>Gammaproteobacteria</taxon>
        <taxon>Vibrionales</taxon>
        <taxon>Vibrionaceae</taxon>
        <taxon>Vibrio</taxon>
    </lineage>
</organism>
<comment type="subcellular location">
    <subcellularLocation>
        <location evidence="1">Cell inner membrane</location>
        <topology evidence="1">Multi-pass membrane protein</topology>
    </subcellularLocation>
</comment>
<protein>
    <submittedName>
        <fullName evidence="8">ABC transporter permease</fullName>
    </submittedName>
</protein>
<evidence type="ECO:0000256" key="5">
    <source>
        <dbReference type="ARBA" id="ARBA00022989"/>
    </source>
</evidence>
<evidence type="ECO:0000256" key="1">
    <source>
        <dbReference type="ARBA" id="ARBA00004429"/>
    </source>
</evidence>
<evidence type="ECO:0000313" key="9">
    <source>
        <dbReference type="Proteomes" id="UP000281112"/>
    </source>
</evidence>
<comment type="caution">
    <text evidence="8">The sequence shown here is derived from an EMBL/GenBank/DDBJ whole genome shotgun (WGS) entry which is preliminary data.</text>
</comment>
<dbReference type="AlphaFoldDB" id="A0A3N9TKS1"/>
<dbReference type="OrthoDB" id="5422926at2"/>
<dbReference type="Pfam" id="PF02653">
    <property type="entry name" value="BPD_transp_2"/>
    <property type="match status" value="1"/>
</dbReference>
<evidence type="ECO:0000256" key="6">
    <source>
        <dbReference type="ARBA" id="ARBA00023136"/>
    </source>
</evidence>
<evidence type="ECO:0000256" key="7">
    <source>
        <dbReference type="SAM" id="Phobius"/>
    </source>
</evidence>
<comment type="similarity">
    <text evidence="2">Belongs to the binding-protein-dependent transport system permease family. AraH/RbsC subfamily.</text>
</comment>
<gene>
    <name evidence="8" type="ORF">EES38_02620</name>
</gene>
<dbReference type="Proteomes" id="UP000281112">
    <property type="component" value="Unassembled WGS sequence"/>
</dbReference>
<dbReference type="EMBL" id="RJVQ01000001">
    <property type="protein sequence ID" value="RQW64949.1"/>
    <property type="molecule type" value="Genomic_DNA"/>
</dbReference>
<feature type="transmembrane region" description="Helical" evidence="7">
    <location>
        <begin position="217"/>
        <end position="233"/>
    </location>
</feature>
<feature type="transmembrane region" description="Helical" evidence="7">
    <location>
        <begin position="296"/>
        <end position="313"/>
    </location>
</feature>
<dbReference type="GO" id="GO:0005886">
    <property type="term" value="C:plasma membrane"/>
    <property type="evidence" value="ECO:0007669"/>
    <property type="project" value="UniProtKB-SubCell"/>
</dbReference>
<dbReference type="GO" id="GO:0022857">
    <property type="term" value="F:transmembrane transporter activity"/>
    <property type="evidence" value="ECO:0007669"/>
    <property type="project" value="InterPro"/>
</dbReference>
<dbReference type="RefSeq" id="WP_124935598.1">
    <property type="nucleotide sequence ID" value="NZ_RJVQ01000001.1"/>
</dbReference>
<proteinExistence type="inferred from homology"/>
<evidence type="ECO:0000256" key="2">
    <source>
        <dbReference type="ARBA" id="ARBA00007942"/>
    </source>
</evidence>
<evidence type="ECO:0000313" key="8">
    <source>
        <dbReference type="EMBL" id="RQW64949.1"/>
    </source>
</evidence>
<evidence type="ECO:0000256" key="3">
    <source>
        <dbReference type="ARBA" id="ARBA00022475"/>
    </source>
</evidence>
<keyword evidence="6 7" id="KW-0472">Membrane</keyword>
<feature type="transmembrane region" description="Helical" evidence="7">
    <location>
        <begin position="121"/>
        <end position="139"/>
    </location>
</feature>
<name>A0A3N9TKS1_9VIBR</name>